<evidence type="ECO:0000256" key="1">
    <source>
        <dbReference type="ARBA" id="ARBA00004613"/>
    </source>
</evidence>
<comment type="subcellular location">
    <subcellularLocation>
        <location evidence="1">Secreted</location>
    </subcellularLocation>
</comment>
<dbReference type="NCBIfam" id="NF033679">
    <property type="entry name" value="DNRLRE_dom"/>
    <property type="match status" value="1"/>
</dbReference>
<evidence type="ECO:0000256" key="3">
    <source>
        <dbReference type="ARBA" id="ARBA00022729"/>
    </source>
</evidence>
<gene>
    <name evidence="6" type="ORF">RZN69_01285</name>
</gene>
<keyword evidence="3" id="KW-0732">Signal</keyword>
<name>A0AAQ3QVK2_9BACT</name>
<dbReference type="InterPro" id="IPR013320">
    <property type="entry name" value="ConA-like_dom_sf"/>
</dbReference>
<dbReference type="AlphaFoldDB" id="A0AAQ3QVK2"/>
<reference evidence="6 7" key="1">
    <citation type="submission" date="2023-10" db="EMBL/GenBank/DDBJ databases">
        <title>Rubellicoccus peritrichatus gen. nov., sp. nov., isolated from an algae of coral reef tank.</title>
        <authorList>
            <person name="Luo J."/>
        </authorList>
    </citation>
    <scope>NUCLEOTIDE SEQUENCE [LARGE SCALE GENOMIC DNA]</scope>
    <source>
        <strain evidence="6 7">CR14</strain>
    </source>
</reference>
<evidence type="ECO:0000313" key="6">
    <source>
        <dbReference type="EMBL" id="WOO41703.1"/>
    </source>
</evidence>
<dbReference type="RefSeq" id="WP_317834187.1">
    <property type="nucleotide sequence ID" value="NZ_CP136920.1"/>
</dbReference>
<dbReference type="Gene3D" id="2.60.120.200">
    <property type="match status" value="1"/>
</dbReference>
<dbReference type="Pfam" id="PF24517">
    <property type="entry name" value="CBM96"/>
    <property type="match status" value="1"/>
</dbReference>
<evidence type="ECO:0000256" key="2">
    <source>
        <dbReference type="ARBA" id="ARBA00022525"/>
    </source>
</evidence>
<feature type="domain" description="Carbohydrate-binding module family 96" evidence="5">
    <location>
        <begin position="46"/>
        <end position="209"/>
    </location>
</feature>
<accession>A0AAQ3QVK2</accession>
<sequence length="423" mass="47183">MNPSLYTPLRYTESHCFELHSLFKTLTIVLFALVATAHANASTTFILNPLEDAYVRDGAHANTTHGTTDSDELIVKIAATDFNRRGYLRYDLRGVNGTVTDAKFRLKVRAINPGVKNNIRPVTDNTWDEDTLTWNNKPGFGNSLGTKTIPAAGQWIEWDVTSHINSEVANGAYYASFAILPSTQTYNLLARYHSSEASNSADRPELIITFNPTDTPPYDVSTFQSVLDTSKLQAPESSPAAVNYGAFDGFADSFFKLTSGQYMQFAMSGYAQRCELRQQNEWVAETSTTRSMVGELKIPSLSSPLEQFTFMQVHSSSSTNGPLLRLNWRDERSGLTDHIWATLRTNFIPKTATVIDLGPRPAGFFKAEIRVQDSKLTVLIDDVVKINNYDISYWDGFSNYFKAGAYINSEGSASVEFKSLDYF</sequence>
<evidence type="ECO:0000313" key="7">
    <source>
        <dbReference type="Proteomes" id="UP001304300"/>
    </source>
</evidence>
<dbReference type="GO" id="GO:0005576">
    <property type="term" value="C:extracellular region"/>
    <property type="evidence" value="ECO:0007669"/>
    <property type="project" value="UniProtKB-SubCell"/>
</dbReference>
<dbReference type="InterPro" id="IPR014895">
    <property type="entry name" value="Alginate_lyase_2"/>
</dbReference>
<dbReference type="KEGG" id="puo:RZN69_01285"/>
<evidence type="ECO:0000259" key="4">
    <source>
        <dbReference type="Pfam" id="PF08787"/>
    </source>
</evidence>
<keyword evidence="7" id="KW-1185">Reference proteome</keyword>
<feature type="domain" description="Alginate lyase 2" evidence="4">
    <location>
        <begin position="229"/>
        <end position="421"/>
    </location>
</feature>
<dbReference type="Proteomes" id="UP001304300">
    <property type="component" value="Chromosome"/>
</dbReference>
<evidence type="ECO:0000259" key="5">
    <source>
        <dbReference type="Pfam" id="PF24517"/>
    </source>
</evidence>
<proteinExistence type="predicted"/>
<organism evidence="6 7">
    <name type="scientific">Rubellicoccus peritrichatus</name>
    <dbReference type="NCBI Taxonomy" id="3080537"/>
    <lineage>
        <taxon>Bacteria</taxon>
        <taxon>Pseudomonadati</taxon>
        <taxon>Verrucomicrobiota</taxon>
        <taxon>Opitutia</taxon>
        <taxon>Puniceicoccales</taxon>
        <taxon>Cerasicoccaceae</taxon>
        <taxon>Rubellicoccus</taxon>
    </lineage>
</organism>
<dbReference type="Pfam" id="PF08787">
    <property type="entry name" value="Alginate_lyase2"/>
    <property type="match status" value="1"/>
</dbReference>
<dbReference type="InterPro" id="IPR055372">
    <property type="entry name" value="CBM96"/>
</dbReference>
<dbReference type="EMBL" id="CP136920">
    <property type="protein sequence ID" value="WOO41703.1"/>
    <property type="molecule type" value="Genomic_DNA"/>
</dbReference>
<protein>
    <submittedName>
        <fullName evidence="6">DNRLRE domain-containing protein</fullName>
    </submittedName>
</protein>
<keyword evidence="2" id="KW-0964">Secreted</keyword>
<dbReference type="SUPFAM" id="SSF49899">
    <property type="entry name" value="Concanavalin A-like lectins/glucanases"/>
    <property type="match status" value="1"/>
</dbReference>